<feature type="region of interest" description="Disordered" evidence="1">
    <location>
        <begin position="489"/>
        <end position="527"/>
    </location>
</feature>
<dbReference type="AlphaFoldDB" id="G9MQ83"/>
<feature type="signal peptide" evidence="2">
    <location>
        <begin position="1"/>
        <end position="28"/>
    </location>
</feature>
<evidence type="ECO:0000313" key="3">
    <source>
        <dbReference type="EMBL" id="EHK24030.1"/>
    </source>
</evidence>
<dbReference type="InParanoid" id="G9MQ83"/>
<accession>G9MQ83</accession>
<keyword evidence="4" id="KW-1185">Reference proteome</keyword>
<dbReference type="InterPro" id="IPR005197">
    <property type="entry name" value="Glyco_hydro_71"/>
</dbReference>
<evidence type="ECO:0000256" key="2">
    <source>
        <dbReference type="SAM" id="SignalP"/>
    </source>
</evidence>
<feature type="chain" id="PRO_5003523584" evidence="2">
    <location>
        <begin position="29"/>
        <end position="612"/>
    </location>
</feature>
<feature type="compositionally biased region" description="Low complexity" evidence="1">
    <location>
        <begin position="510"/>
        <end position="527"/>
    </location>
</feature>
<reference evidence="3 4" key="1">
    <citation type="journal article" date="2011" name="Genome Biol.">
        <title>Comparative genome sequence analysis underscores mycoparasitism as the ancestral life style of Trichoderma.</title>
        <authorList>
            <person name="Kubicek C.P."/>
            <person name="Herrera-Estrella A."/>
            <person name="Seidl-Seiboth V."/>
            <person name="Martinez D.A."/>
            <person name="Druzhinina I.S."/>
            <person name="Thon M."/>
            <person name="Zeilinger S."/>
            <person name="Casas-Flores S."/>
            <person name="Horwitz B.A."/>
            <person name="Mukherjee P.K."/>
            <person name="Mukherjee M."/>
            <person name="Kredics L."/>
            <person name="Alcaraz L.D."/>
            <person name="Aerts A."/>
            <person name="Antal Z."/>
            <person name="Atanasova L."/>
            <person name="Cervantes-Badillo M.G."/>
            <person name="Challacombe J."/>
            <person name="Chertkov O."/>
            <person name="McCluskey K."/>
            <person name="Coulpier F."/>
            <person name="Deshpande N."/>
            <person name="von Doehren H."/>
            <person name="Ebbole D.J."/>
            <person name="Esquivel-Naranjo E.U."/>
            <person name="Fekete E."/>
            <person name="Flipphi M."/>
            <person name="Glaser F."/>
            <person name="Gomez-Rodriguez E.Y."/>
            <person name="Gruber S."/>
            <person name="Han C."/>
            <person name="Henrissat B."/>
            <person name="Hermosa R."/>
            <person name="Hernandez-Onate M."/>
            <person name="Karaffa L."/>
            <person name="Kosti I."/>
            <person name="Le Crom S."/>
            <person name="Lindquist E."/>
            <person name="Lucas S."/>
            <person name="Luebeck M."/>
            <person name="Luebeck P.S."/>
            <person name="Margeot A."/>
            <person name="Metz B."/>
            <person name="Misra M."/>
            <person name="Nevalainen H."/>
            <person name="Omann M."/>
            <person name="Packer N."/>
            <person name="Perrone G."/>
            <person name="Uresti-Rivera E.E."/>
            <person name="Salamov A."/>
            <person name="Schmoll M."/>
            <person name="Seiboth B."/>
            <person name="Shapiro H."/>
            <person name="Sukno S."/>
            <person name="Tamayo-Ramos J.A."/>
            <person name="Tisch D."/>
            <person name="Wiest A."/>
            <person name="Wilkinson H.H."/>
            <person name="Zhang M."/>
            <person name="Coutinho P.M."/>
            <person name="Kenerley C.M."/>
            <person name="Monte E."/>
            <person name="Baker S.E."/>
            <person name="Grigoriev I.V."/>
        </authorList>
    </citation>
    <scope>NUCLEOTIDE SEQUENCE [LARGE SCALE GENOMIC DNA]</scope>
    <source>
        <strain evidence="4">Gv29-8 / FGSC 10586</strain>
    </source>
</reference>
<gene>
    <name evidence="3" type="ORF">TRIVIDRAFT_76832</name>
</gene>
<comment type="caution">
    <text evidence="3">The sequence shown here is derived from an EMBL/GenBank/DDBJ whole genome shotgun (WGS) entry which is preliminary data.</text>
</comment>
<dbReference type="GeneID" id="25797862"/>
<dbReference type="eggNOG" id="ENOG502QVB5">
    <property type="taxonomic scope" value="Eukaryota"/>
</dbReference>
<organism evidence="3 4">
    <name type="scientific">Hypocrea virens (strain Gv29-8 / FGSC 10586)</name>
    <name type="common">Gliocladium virens</name>
    <name type="synonym">Trichoderma virens</name>
    <dbReference type="NCBI Taxonomy" id="413071"/>
    <lineage>
        <taxon>Eukaryota</taxon>
        <taxon>Fungi</taxon>
        <taxon>Dikarya</taxon>
        <taxon>Ascomycota</taxon>
        <taxon>Pezizomycotina</taxon>
        <taxon>Sordariomycetes</taxon>
        <taxon>Hypocreomycetidae</taxon>
        <taxon>Hypocreales</taxon>
        <taxon>Hypocreaceae</taxon>
        <taxon>Trichoderma</taxon>
    </lineage>
</organism>
<evidence type="ECO:0000256" key="1">
    <source>
        <dbReference type="SAM" id="MobiDB-lite"/>
    </source>
</evidence>
<evidence type="ECO:0000313" key="4">
    <source>
        <dbReference type="Proteomes" id="UP000007115"/>
    </source>
</evidence>
<dbReference type="Pfam" id="PF03659">
    <property type="entry name" value="Glyco_hydro_71"/>
    <property type="match status" value="1"/>
</dbReference>
<dbReference type="HOGENOM" id="CLU_019141_0_1_1"/>
<dbReference type="STRING" id="413071.G9MQ83"/>
<dbReference type="Gene3D" id="3.20.20.80">
    <property type="entry name" value="Glycosidases"/>
    <property type="match status" value="1"/>
</dbReference>
<dbReference type="GO" id="GO:0051118">
    <property type="term" value="F:glucan endo-1,3-alpha-glucosidase activity"/>
    <property type="evidence" value="ECO:0007669"/>
    <property type="project" value="InterPro"/>
</dbReference>
<dbReference type="OMA" id="VCNCGIY"/>
<name>G9MQ83_HYPVG</name>
<keyword evidence="3" id="KW-0378">Hydrolase</keyword>
<dbReference type="OrthoDB" id="1046782at2759"/>
<dbReference type="RefSeq" id="XP_013958230.1">
    <property type="nucleotide sequence ID" value="XM_014102755.1"/>
</dbReference>
<sequence length="612" mass="64164">MLSIAGSLRQLGLSALAAAAALSSLASAAPSNIQVRSLEERAAAGNRLVFCHFMIGIVGDRGSASDYDSDMQRAKAAGIDAFALNIGTDSYTVTQLNYAYQSAANNGMKVFISFDFNWYNPSTDAARVGQLIAQYANQPAQLQVNGRVFASSFAGDGLDVNAVRSAAGTNVYFVPNFHPGQSSTSTIDGALNWMAWDSNGNNKAPTPGANVTVAMGDASYQSWLGSGKTYLAPISPWFSTHYGPEVSYSKNWVFPGGALLFNRWQQVIQQGFPMVEIITWNDYGESHYIGPLSSKHGDDGNSKWTNDMPHDGFLDLSTPFIAAYKNGDTNVANYVQTEKVVYWYRRNLKTLNCDATDTTAGHSAPNASGNYFEGIPNGWQTMDDNVYVVTLLKSPATLSVTSGGNSQSFNAPAGANIFTVPAGLGKQSFVVNRGGQNILSGTSLMDITNVCNCGIYNFNPYVGTLPAGFSDPLGPDGLSSLTSGLHVTTCQPKPSLGTNPSVPASPPANPTSSTPPASRTSSAAPSNPTNCVAGTVAPGESGNFAGLCSFSCNYGYCPPGPCVCTATGTVPQAPPSNGRNGCPLAGEPAAYSGLCSFSCNHGYCPEGACQYC</sequence>
<dbReference type="EMBL" id="ABDF02000005">
    <property type="protein sequence ID" value="EHK24030.1"/>
    <property type="molecule type" value="Genomic_DNA"/>
</dbReference>
<dbReference type="VEuPathDB" id="FungiDB:TRIVIDRAFT_76832"/>
<protein>
    <submittedName>
        <fullName evidence="3">Glycoside hydrolase family 71 protein</fullName>
    </submittedName>
</protein>
<dbReference type="CDD" id="cd11577">
    <property type="entry name" value="GH71"/>
    <property type="match status" value="1"/>
</dbReference>
<proteinExistence type="predicted"/>
<dbReference type="Proteomes" id="UP000007115">
    <property type="component" value="Unassembled WGS sequence"/>
</dbReference>
<keyword evidence="2" id="KW-0732">Signal</keyword>